<comment type="caution">
    <text evidence="1">The sequence shown here is derived from an EMBL/GenBank/DDBJ whole genome shotgun (WGS) entry which is preliminary data.</text>
</comment>
<keyword evidence="2" id="KW-1185">Reference proteome</keyword>
<organism evidence="1 2">
    <name type="scientific">Bauhinia variegata</name>
    <name type="common">Purple orchid tree</name>
    <name type="synonym">Phanera variegata</name>
    <dbReference type="NCBI Taxonomy" id="167791"/>
    <lineage>
        <taxon>Eukaryota</taxon>
        <taxon>Viridiplantae</taxon>
        <taxon>Streptophyta</taxon>
        <taxon>Embryophyta</taxon>
        <taxon>Tracheophyta</taxon>
        <taxon>Spermatophyta</taxon>
        <taxon>Magnoliopsida</taxon>
        <taxon>eudicotyledons</taxon>
        <taxon>Gunneridae</taxon>
        <taxon>Pentapetalae</taxon>
        <taxon>rosids</taxon>
        <taxon>fabids</taxon>
        <taxon>Fabales</taxon>
        <taxon>Fabaceae</taxon>
        <taxon>Cercidoideae</taxon>
        <taxon>Cercideae</taxon>
        <taxon>Bauhiniinae</taxon>
        <taxon>Bauhinia</taxon>
    </lineage>
</organism>
<evidence type="ECO:0000313" key="2">
    <source>
        <dbReference type="Proteomes" id="UP000828941"/>
    </source>
</evidence>
<reference evidence="1 2" key="1">
    <citation type="journal article" date="2022" name="DNA Res.">
        <title>Chromosomal-level genome assembly of the orchid tree Bauhinia variegata (Leguminosae; Cercidoideae) supports the allotetraploid origin hypothesis of Bauhinia.</title>
        <authorList>
            <person name="Zhong Y."/>
            <person name="Chen Y."/>
            <person name="Zheng D."/>
            <person name="Pang J."/>
            <person name="Liu Y."/>
            <person name="Luo S."/>
            <person name="Meng S."/>
            <person name="Qian L."/>
            <person name="Wei D."/>
            <person name="Dai S."/>
            <person name="Zhou R."/>
        </authorList>
    </citation>
    <scope>NUCLEOTIDE SEQUENCE [LARGE SCALE GENOMIC DNA]</scope>
    <source>
        <strain evidence="1">BV-YZ2020</strain>
    </source>
</reference>
<dbReference type="Proteomes" id="UP000828941">
    <property type="component" value="Chromosome 3"/>
</dbReference>
<dbReference type="EMBL" id="CM039428">
    <property type="protein sequence ID" value="KAI4352817.1"/>
    <property type="molecule type" value="Genomic_DNA"/>
</dbReference>
<evidence type="ECO:0000313" key="1">
    <source>
        <dbReference type="EMBL" id="KAI4352817.1"/>
    </source>
</evidence>
<protein>
    <submittedName>
        <fullName evidence="1">Uncharacterized protein</fullName>
    </submittedName>
</protein>
<accession>A0ACB9PYD7</accession>
<sequence>MPLRDVGSWNAMIYGFCQNGNAAEALDALNKMKMEGLKMDTITVSSILPVCAQSGDMITGMLIHLIITQLLHLDTLKEMQLIGTQSDLLTVVSLASIFGQLSDRKNSRSIHGFVMRHEWLDKDVVIGNALVNMYAKLDDMDCARIVSEQLPLKDIVSWNTLITGYAHNGLACEAIDAYSMMTGCSNISPNQGTWVSILPAYSHVGALQQGMKIHGRVIKNCLNLDVYVNTRLIDIYGKCWRLDDAMSLFYEVSLETSVPWNAIISCHGIHGQGEDALKLFKDMLPEGVKPDHVTFVSLLSACSHSGLVDEGQRCFDMMQREYKIKPSLKHYSCMVDLLVRAGYLDKAYNLVTNMPVQPNASVWGALLGACRIYGNVELGKFASDRLFEVDSENVGYYVLLSNMSANVGKWEVVKIRSLARDRGLKKTPGWSSIVVDSKVEVFYTWNQTHPKCMEIYKELSILTARTKSIGYVPDYSFVLQDVEDDEKDQILMSHSERLAMAFGIISTPPRSLIRLFKNLHVCSDCHNATKYISKITEREIVVRDSNLFHHFKDGVCSCDDYW</sequence>
<gene>
    <name evidence="1" type="ORF">L6164_007034</name>
</gene>
<proteinExistence type="predicted"/>
<name>A0ACB9PYD7_BAUVA</name>